<organism evidence="3 4">
    <name type="scientific">Azohydromonas caseinilytica</name>
    <dbReference type="NCBI Taxonomy" id="2728836"/>
    <lineage>
        <taxon>Bacteria</taxon>
        <taxon>Pseudomonadati</taxon>
        <taxon>Pseudomonadota</taxon>
        <taxon>Betaproteobacteria</taxon>
        <taxon>Burkholderiales</taxon>
        <taxon>Sphaerotilaceae</taxon>
        <taxon>Azohydromonas</taxon>
    </lineage>
</organism>
<dbReference type="InterPro" id="IPR011051">
    <property type="entry name" value="RmlC_Cupin_sf"/>
</dbReference>
<gene>
    <name evidence="3" type="ORF">HHL10_15415</name>
</gene>
<dbReference type="AlphaFoldDB" id="A0A848FDZ1"/>
<dbReference type="Gene3D" id="2.60.120.10">
    <property type="entry name" value="Jelly Rolls"/>
    <property type="match status" value="1"/>
</dbReference>
<dbReference type="RefSeq" id="WP_169161280.1">
    <property type="nucleotide sequence ID" value="NZ_JABBFW010000010.1"/>
</dbReference>
<accession>A0A848FDZ1</accession>
<name>A0A848FDZ1_9BURK</name>
<reference evidence="3 4" key="1">
    <citation type="submission" date="2020-04" db="EMBL/GenBank/DDBJ databases">
        <title>Azohydromonas sp. isolated from soil.</title>
        <authorList>
            <person name="Dahal R.H."/>
        </authorList>
    </citation>
    <scope>NUCLEOTIDE SEQUENCE [LARGE SCALE GENOMIC DNA]</scope>
    <source>
        <strain evidence="3 4">G-1-1-14</strain>
    </source>
</reference>
<dbReference type="InterPro" id="IPR051610">
    <property type="entry name" value="GPI/OXD"/>
</dbReference>
<dbReference type="Proteomes" id="UP000574067">
    <property type="component" value="Unassembled WGS sequence"/>
</dbReference>
<dbReference type="PANTHER" id="PTHR35848">
    <property type="entry name" value="OXALATE-BINDING PROTEIN"/>
    <property type="match status" value="1"/>
</dbReference>
<dbReference type="PANTHER" id="PTHR35848:SF6">
    <property type="entry name" value="CUPIN TYPE-2 DOMAIN-CONTAINING PROTEIN"/>
    <property type="match status" value="1"/>
</dbReference>
<dbReference type="InterPro" id="IPR013096">
    <property type="entry name" value="Cupin_2"/>
</dbReference>
<protein>
    <submittedName>
        <fullName evidence="3">Cupin domain-containing protein</fullName>
    </submittedName>
</protein>
<dbReference type="SUPFAM" id="SSF51182">
    <property type="entry name" value="RmlC-like cupins"/>
    <property type="match status" value="1"/>
</dbReference>
<dbReference type="EMBL" id="JABBFW010000010">
    <property type="protein sequence ID" value="NML16370.1"/>
    <property type="molecule type" value="Genomic_DNA"/>
</dbReference>
<evidence type="ECO:0000256" key="1">
    <source>
        <dbReference type="ARBA" id="ARBA00022723"/>
    </source>
</evidence>
<comment type="caution">
    <text evidence="3">The sequence shown here is derived from an EMBL/GenBank/DDBJ whole genome shotgun (WGS) entry which is preliminary data.</text>
</comment>
<evidence type="ECO:0000313" key="3">
    <source>
        <dbReference type="EMBL" id="NML16370.1"/>
    </source>
</evidence>
<evidence type="ECO:0000313" key="4">
    <source>
        <dbReference type="Proteomes" id="UP000574067"/>
    </source>
</evidence>
<keyword evidence="4" id="KW-1185">Reference proteome</keyword>
<keyword evidence="1" id="KW-0479">Metal-binding</keyword>
<sequence>MTVLAQPQPQPTGLPGIAHATWAGRDEGLQQLSVWRQSLAPGAATPPHGHGCDEVVFCLAGHGEAHIDGAVHAFGPDTTVVLPRRRMHQLVNTGTEPLELLAVFAATPVDTQWPDGQEIALPWRS</sequence>
<evidence type="ECO:0000259" key="2">
    <source>
        <dbReference type="Pfam" id="PF07883"/>
    </source>
</evidence>
<feature type="domain" description="Cupin type-2" evidence="2">
    <location>
        <begin position="36"/>
        <end position="104"/>
    </location>
</feature>
<dbReference type="Pfam" id="PF07883">
    <property type="entry name" value="Cupin_2"/>
    <property type="match status" value="1"/>
</dbReference>
<proteinExistence type="predicted"/>
<dbReference type="InterPro" id="IPR014710">
    <property type="entry name" value="RmlC-like_jellyroll"/>
</dbReference>
<dbReference type="GO" id="GO:0046872">
    <property type="term" value="F:metal ion binding"/>
    <property type="evidence" value="ECO:0007669"/>
    <property type="project" value="UniProtKB-KW"/>
</dbReference>